<reference evidence="1" key="2">
    <citation type="journal article" date="2015" name="Fish Shellfish Immunol.">
        <title>Early steps in the European eel (Anguilla anguilla)-Vibrio vulnificus interaction in the gills: Role of the RtxA13 toxin.</title>
        <authorList>
            <person name="Callol A."/>
            <person name="Pajuelo D."/>
            <person name="Ebbesson L."/>
            <person name="Teles M."/>
            <person name="MacKenzie S."/>
            <person name="Amaro C."/>
        </authorList>
    </citation>
    <scope>NUCLEOTIDE SEQUENCE</scope>
</reference>
<accession>A0A0E9RID6</accession>
<organism evidence="1">
    <name type="scientific">Anguilla anguilla</name>
    <name type="common">European freshwater eel</name>
    <name type="synonym">Muraena anguilla</name>
    <dbReference type="NCBI Taxonomy" id="7936"/>
    <lineage>
        <taxon>Eukaryota</taxon>
        <taxon>Metazoa</taxon>
        <taxon>Chordata</taxon>
        <taxon>Craniata</taxon>
        <taxon>Vertebrata</taxon>
        <taxon>Euteleostomi</taxon>
        <taxon>Actinopterygii</taxon>
        <taxon>Neopterygii</taxon>
        <taxon>Teleostei</taxon>
        <taxon>Anguilliformes</taxon>
        <taxon>Anguillidae</taxon>
        <taxon>Anguilla</taxon>
    </lineage>
</organism>
<evidence type="ECO:0000313" key="1">
    <source>
        <dbReference type="EMBL" id="JAH28911.1"/>
    </source>
</evidence>
<protein>
    <submittedName>
        <fullName evidence="1">Uncharacterized protein</fullName>
    </submittedName>
</protein>
<dbReference type="EMBL" id="GBXM01079666">
    <property type="protein sequence ID" value="JAH28911.1"/>
    <property type="molecule type" value="Transcribed_RNA"/>
</dbReference>
<sequence>MSDRDNLTLLVNTSLLTINL</sequence>
<reference evidence="1" key="1">
    <citation type="submission" date="2014-11" db="EMBL/GenBank/DDBJ databases">
        <authorList>
            <person name="Amaro Gonzalez C."/>
        </authorList>
    </citation>
    <scope>NUCLEOTIDE SEQUENCE</scope>
</reference>
<proteinExistence type="predicted"/>
<name>A0A0E9RID6_ANGAN</name>
<dbReference type="AlphaFoldDB" id="A0A0E9RID6"/>